<feature type="binding site" evidence="5">
    <location>
        <begin position="10"/>
        <end position="17"/>
    </location>
    <ligand>
        <name>substrate</name>
    </ligand>
</feature>
<dbReference type="RefSeq" id="WP_198410010.1">
    <property type="nucleotide sequence ID" value="NZ_FOFA01000003.1"/>
</dbReference>
<evidence type="ECO:0000256" key="3">
    <source>
        <dbReference type="ARBA" id="ARBA00023152"/>
    </source>
</evidence>
<dbReference type="InterPro" id="IPR001345">
    <property type="entry name" value="PG/BPGM_mutase_AS"/>
</dbReference>
<dbReference type="GO" id="GO:0004619">
    <property type="term" value="F:phosphoglycerate mutase activity"/>
    <property type="evidence" value="ECO:0007669"/>
    <property type="project" value="UniProtKB-EC"/>
</dbReference>
<sequence>MTAAELVLVRHGESMGNVAAARAHEADAEVIEVGQRDADVPLSETGQEQARALGAGLRNLLADDRPTLVWSSNYVRARQTAEISLAEAGSRLPVAVDERLRDRELGVLDLLTTKGVQARFPLEAERRRWLGKFFHRPPGGESWADVVLRVRSFLRDLDDVPDGTRALVVCHDALVLSFRYVCERLLEADVLDIGAATPVLNVSITQLVREPDRTWRLARFNDVSHLEDADVPVTRHGSETDAPHQPRP</sequence>
<evidence type="ECO:0000313" key="7">
    <source>
        <dbReference type="Proteomes" id="UP000198504"/>
    </source>
</evidence>
<evidence type="ECO:0000256" key="4">
    <source>
        <dbReference type="ARBA" id="ARBA00023235"/>
    </source>
</evidence>
<evidence type="ECO:0000256" key="5">
    <source>
        <dbReference type="PIRSR" id="PIRSR613078-2"/>
    </source>
</evidence>
<accession>A0A1H9EP26</accession>
<dbReference type="Proteomes" id="UP000198504">
    <property type="component" value="Unassembled WGS sequence"/>
</dbReference>
<reference evidence="7" key="1">
    <citation type="submission" date="2016-10" db="EMBL/GenBank/DDBJ databases">
        <authorList>
            <person name="Varghese N."/>
            <person name="Submissions S."/>
        </authorList>
    </citation>
    <scope>NUCLEOTIDE SEQUENCE [LARGE SCALE GENOMIC DNA]</scope>
    <source>
        <strain evidence="7">CGMCC 4.6856</strain>
    </source>
</reference>
<dbReference type="PROSITE" id="PS00175">
    <property type="entry name" value="PG_MUTASE"/>
    <property type="match status" value="1"/>
</dbReference>
<keyword evidence="7" id="KW-1185">Reference proteome</keyword>
<dbReference type="Gene3D" id="3.40.50.1240">
    <property type="entry name" value="Phosphoglycerate mutase-like"/>
    <property type="match status" value="1"/>
</dbReference>
<gene>
    <name evidence="6" type="ORF">SAMN05421756_1036</name>
</gene>
<dbReference type="InterPro" id="IPR029033">
    <property type="entry name" value="His_PPase_superfam"/>
</dbReference>
<name>A0A1H9EP26_9ACTN</name>
<protein>
    <recommendedName>
        <fullName evidence="2">phosphoglycerate mutase (2,3-diphosphoglycerate-dependent)</fullName>
        <ecNumber evidence="2">5.4.2.11</ecNumber>
    </recommendedName>
</protein>
<dbReference type="SUPFAM" id="SSF53254">
    <property type="entry name" value="Phosphoglycerate mutase-like"/>
    <property type="match status" value="1"/>
</dbReference>
<dbReference type="PANTHER" id="PTHR11931">
    <property type="entry name" value="PHOSPHOGLYCERATE MUTASE"/>
    <property type="match status" value="1"/>
</dbReference>
<dbReference type="EMBL" id="FOFA01000003">
    <property type="protein sequence ID" value="SEQ27362.1"/>
    <property type="molecule type" value="Genomic_DNA"/>
</dbReference>
<evidence type="ECO:0000256" key="2">
    <source>
        <dbReference type="ARBA" id="ARBA00012028"/>
    </source>
</evidence>
<dbReference type="Pfam" id="PF00300">
    <property type="entry name" value="His_Phos_1"/>
    <property type="match status" value="1"/>
</dbReference>
<dbReference type="CDD" id="cd07067">
    <property type="entry name" value="HP_PGM_like"/>
    <property type="match status" value="1"/>
</dbReference>
<keyword evidence="3" id="KW-0324">Glycolysis</keyword>
<keyword evidence="4" id="KW-0413">Isomerase</keyword>
<dbReference type="InterPro" id="IPR013078">
    <property type="entry name" value="His_Pase_superF_clade-1"/>
</dbReference>
<proteinExistence type="inferred from homology"/>
<dbReference type="GO" id="GO:0006096">
    <property type="term" value="P:glycolytic process"/>
    <property type="evidence" value="ECO:0007669"/>
    <property type="project" value="UniProtKB-KW"/>
</dbReference>
<dbReference type="AlphaFoldDB" id="A0A1H9EP26"/>
<evidence type="ECO:0000256" key="1">
    <source>
        <dbReference type="ARBA" id="ARBA00006717"/>
    </source>
</evidence>
<dbReference type="STRING" id="1036181.SAMN05421756_1036"/>
<organism evidence="6 7">
    <name type="scientific">Microlunatus flavus</name>
    <dbReference type="NCBI Taxonomy" id="1036181"/>
    <lineage>
        <taxon>Bacteria</taxon>
        <taxon>Bacillati</taxon>
        <taxon>Actinomycetota</taxon>
        <taxon>Actinomycetes</taxon>
        <taxon>Propionibacteriales</taxon>
        <taxon>Propionibacteriaceae</taxon>
        <taxon>Microlunatus</taxon>
    </lineage>
</organism>
<evidence type="ECO:0000313" key="6">
    <source>
        <dbReference type="EMBL" id="SEQ27362.1"/>
    </source>
</evidence>
<dbReference type="SMART" id="SM00855">
    <property type="entry name" value="PGAM"/>
    <property type="match status" value="1"/>
</dbReference>
<dbReference type="EC" id="5.4.2.11" evidence="2"/>
<feature type="binding site" evidence="5">
    <location>
        <position position="76"/>
    </location>
    <ligand>
        <name>substrate</name>
    </ligand>
</feature>
<dbReference type="InterPro" id="IPR005952">
    <property type="entry name" value="Phosphogly_mut1"/>
</dbReference>
<comment type="similarity">
    <text evidence="1">Belongs to the phosphoglycerate mutase family. BPG-dependent PGAM subfamily.</text>
</comment>